<evidence type="ECO:0000313" key="2">
    <source>
        <dbReference type="Proteomes" id="UP001652625"/>
    </source>
</evidence>
<dbReference type="GeneID" id="136086386"/>
<protein>
    <submittedName>
        <fullName evidence="3">Uncharacterized protein LOC136086386</fullName>
    </submittedName>
</protein>
<feature type="domain" description="Endonuclease/exonuclease/phosphatase" evidence="1">
    <location>
        <begin position="38"/>
        <end position="120"/>
    </location>
</feature>
<dbReference type="RefSeq" id="XP_065664755.1">
    <property type="nucleotide sequence ID" value="XM_065808683.1"/>
</dbReference>
<gene>
    <name evidence="3" type="primary">LOC136086386</name>
</gene>
<dbReference type="PANTHER" id="PTHR33395:SF22">
    <property type="entry name" value="REVERSE TRANSCRIPTASE DOMAIN-CONTAINING PROTEIN"/>
    <property type="match status" value="1"/>
</dbReference>
<dbReference type="Gene3D" id="3.60.10.10">
    <property type="entry name" value="Endonuclease/exonuclease/phosphatase"/>
    <property type="match status" value="1"/>
</dbReference>
<evidence type="ECO:0000313" key="3">
    <source>
        <dbReference type="RefSeq" id="XP_065664755.1"/>
    </source>
</evidence>
<dbReference type="PANTHER" id="PTHR33395">
    <property type="entry name" value="TRANSCRIPTASE, PUTATIVE-RELATED-RELATED"/>
    <property type="match status" value="1"/>
</dbReference>
<name>A0ABM4CS84_HYDVU</name>
<dbReference type="InterPro" id="IPR005135">
    <property type="entry name" value="Endo/exonuclease/phosphatase"/>
</dbReference>
<accession>A0ABM4CS84</accession>
<organism evidence="2 3">
    <name type="scientific">Hydra vulgaris</name>
    <name type="common">Hydra</name>
    <name type="synonym">Hydra attenuata</name>
    <dbReference type="NCBI Taxonomy" id="6087"/>
    <lineage>
        <taxon>Eukaryota</taxon>
        <taxon>Metazoa</taxon>
        <taxon>Cnidaria</taxon>
        <taxon>Hydrozoa</taxon>
        <taxon>Hydroidolina</taxon>
        <taxon>Anthoathecata</taxon>
        <taxon>Aplanulata</taxon>
        <taxon>Hydridae</taxon>
        <taxon>Hydra</taxon>
    </lineage>
</organism>
<proteinExistence type="predicted"/>
<dbReference type="Proteomes" id="UP001652625">
    <property type="component" value="Chromosome 10"/>
</dbReference>
<reference evidence="3" key="1">
    <citation type="submission" date="2025-08" db="UniProtKB">
        <authorList>
            <consortium name="RefSeq"/>
        </authorList>
    </citation>
    <scope>IDENTIFICATION</scope>
</reference>
<sequence>MDPCLTPCLRANETDLLPRPNDFLNIAEFDVVFGLARKYIDKNKFKDLLIMGDFNFPSINWSNGCVDAISNENGTEYEFIDVLNDNFFYQRINIPTFQLSYEQLGSTLDLIFTTQSASVNEIDSKFVLGNITRGHLSICFSFILSDKAIRDNKSKQTFMFANSNFELISDLVSNVDWIKCFSNKNVQEMLDELIFYTEVACKLFTPIKKTFNSLKIRQAWVNARLKFLIRSKQILRYKNCSCKWNDPVLKSKNKVICKNLADDIKKVRQNFESNLVKKAIKNPKLLYSYMNNQQAVKDTLKALKGENGITTQYSKDIVDILNKNFQAAFVKEDDGPLPSFDLRTTKTFFMTNEDFTYEDFYLRLKNLKDNKSSGVDNLHSAILKNCASAFAIPLTYIFKELFKTSQLPAQFRSANITPLYKKGQKTLAGNYRSVSLTSSAVK</sequence>
<evidence type="ECO:0000259" key="1">
    <source>
        <dbReference type="Pfam" id="PF14529"/>
    </source>
</evidence>
<dbReference type="Pfam" id="PF14529">
    <property type="entry name" value="Exo_endo_phos_2"/>
    <property type="match status" value="1"/>
</dbReference>
<dbReference type="SUPFAM" id="SSF56219">
    <property type="entry name" value="DNase I-like"/>
    <property type="match status" value="1"/>
</dbReference>
<dbReference type="InterPro" id="IPR036691">
    <property type="entry name" value="Endo/exonu/phosph_ase_sf"/>
</dbReference>
<keyword evidence="2" id="KW-1185">Reference proteome</keyword>